<dbReference type="InParanoid" id="A0A2P6MVW9"/>
<reference evidence="1 2" key="1">
    <citation type="journal article" date="2018" name="Genome Biol. Evol.">
        <title>Multiple Roots of Fruiting Body Formation in Amoebozoa.</title>
        <authorList>
            <person name="Hillmann F."/>
            <person name="Forbes G."/>
            <person name="Novohradska S."/>
            <person name="Ferling I."/>
            <person name="Riege K."/>
            <person name="Groth M."/>
            <person name="Westermann M."/>
            <person name="Marz M."/>
            <person name="Spaller T."/>
            <person name="Winckler T."/>
            <person name="Schaap P."/>
            <person name="Glockner G."/>
        </authorList>
    </citation>
    <scope>NUCLEOTIDE SEQUENCE [LARGE SCALE GENOMIC DNA]</scope>
    <source>
        <strain evidence="1 2">Jena</strain>
    </source>
</reference>
<name>A0A2P6MVW9_9EUKA</name>
<evidence type="ECO:0000313" key="1">
    <source>
        <dbReference type="EMBL" id="PRP75860.1"/>
    </source>
</evidence>
<organism evidence="1 2">
    <name type="scientific">Planoprotostelium fungivorum</name>
    <dbReference type="NCBI Taxonomy" id="1890364"/>
    <lineage>
        <taxon>Eukaryota</taxon>
        <taxon>Amoebozoa</taxon>
        <taxon>Evosea</taxon>
        <taxon>Variosea</taxon>
        <taxon>Cavosteliida</taxon>
        <taxon>Cavosteliaceae</taxon>
        <taxon>Planoprotostelium</taxon>
    </lineage>
</organism>
<comment type="caution">
    <text evidence="1">The sequence shown here is derived from an EMBL/GenBank/DDBJ whole genome shotgun (WGS) entry which is preliminary data.</text>
</comment>
<protein>
    <submittedName>
        <fullName evidence="1">Uncharacterized protein</fullName>
    </submittedName>
</protein>
<accession>A0A2P6MVW9</accession>
<evidence type="ECO:0000313" key="2">
    <source>
        <dbReference type="Proteomes" id="UP000241769"/>
    </source>
</evidence>
<gene>
    <name evidence="1" type="ORF">PROFUN_15178</name>
</gene>
<sequence length="95" mass="10946">MVSVKHIFAPPREEAEIDRQILSIRGKFITQHTYWILFCSDVSEEIRQSCAVERQVHNSAHWILFCSDVSHSSPPPPHIAVWQRILAKRSGSRVP</sequence>
<proteinExistence type="predicted"/>
<dbReference type="Proteomes" id="UP000241769">
    <property type="component" value="Unassembled WGS sequence"/>
</dbReference>
<dbReference type="EMBL" id="MDYQ01000359">
    <property type="protein sequence ID" value="PRP75860.1"/>
    <property type="molecule type" value="Genomic_DNA"/>
</dbReference>
<dbReference type="AlphaFoldDB" id="A0A2P6MVW9"/>
<keyword evidence="2" id="KW-1185">Reference proteome</keyword>